<keyword evidence="2 5" id="KW-0547">Nucleotide-binding</keyword>
<evidence type="ECO:0000256" key="2">
    <source>
        <dbReference type="ARBA" id="ARBA00022741"/>
    </source>
</evidence>
<organism evidence="8 9">
    <name type="scientific">Actinomadura macrotermitis</name>
    <dbReference type="NCBI Taxonomy" id="2585200"/>
    <lineage>
        <taxon>Bacteria</taxon>
        <taxon>Bacillati</taxon>
        <taxon>Actinomycetota</taxon>
        <taxon>Actinomycetes</taxon>
        <taxon>Streptosporangiales</taxon>
        <taxon>Thermomonosporaceae</taxon>
        <taxon>Actinomadura</taxon>
    </lineage>
</organism>
<feature type="domain" description="Protein kinase" evidence="7">
    <location>
        <begin position="22"/>
        <end position="272"/>
    </location>
</feature>
<dbReference type="InterPro" id="IPR000719">
    <property type="entry name" value="Prot_kinase_dom"/>
</dbReference>
<dbReference type="GO" id="GO:0005524">
    <property type="term" value="F:ATP binding"/>
    <property type="evidence" value="ECO:0007669"/>
    <property type="project" value="UniProtKB-UniRule"/>
</dbReference>
<keyword evidence="4 5" id="KW-0067">ATP-binding</keyword>
<dbReference type="PANTHER" id="PTHR43289:SF34">
    <property type="entry name" value="SERINE_THREONINE-PROTEIN KINASE YBDM-RELATED"/>
    <property type="match status" value="1"/>
</dbReference>
<dbReference type="OrthoDB" id="3915799at2"/>
<feature type="region of interest" description="Disordered" evidence="6">
    <location>
        <begin position="345"/>
        <end position="449"/>
    </location>
</feature>
<dbReference type="InterPro" id="IPR008271">
    <property type="entry name" value="Ser/Thr_kinase_AS"/>
</dbReference>
<sequence>MDAAAPKIPPLAAGDPPVIGRCALLGRLGAGGMGVVYLGRAPDGRRVAVKTLHPAMAGDPEARRRFHGEAAYAQRVASFCTARVLEDGSHRDRPYIVTEYIEGPPLSRVVERRGPLPPGAVTAVGIGVAVALVAIHGAGLVHRDLKPANVLLAPSGPRVIDFGIACEPEPAEALTEAGMVMGSPGWIAPERLTGGAATAAADVFGWGCLVAYAATGRHPFGTGPMEGLAERIMHLRPDLDGLEEPLRPLVTAALAKDPADRPAAVELLHGLLSLRADGDAVAAIARLWQPADFAGPPPPRHRPRLRTGIAAAWTTAAAVVAVGAAMSIEPGTGVRHEPGRVEVVVSTPPVTGAEPVTTVRRVGGDGTATPSPGVTGSASARPPQPTPRTDPPATRHPATPGPAPSRPLPVPVPTPSVTPPVPTKIRPPRFCKRHPRKCDRLLQPPPDAG</sequence>
<evidence type="ECO:0000313" key="9">
    <source>
        <dbReference type="Proteomes" id="UP000487268"/>
    </source>
</evidence>
<dbReference type="PANTHER" id="PTHR43289">
    <property type="entry name" value="MITOGEN-ACTIVATED PROTEIN KINASE KINASE KINASE 20-RELATED"/>
    <property type="match status" value="1"/>
</dbReference>
<dbReference type="GO" id="GO:0004674">
    <property type="term" value="F:protein serine/threonine kinase activity"/>
    <property type="evidence" value="ECO:0007669"/>
    <property type="project" value="UniProtKB-EC"/>
</dbReference>
<evidence type="ECO:0000256" key="3">
    <source>
        <dbReference type="ARBA" id="ARBA00022777"/>
    </source>
</evidence>
<gene>
    <name evidence="8" type="primary">pknD_19</name>
    <name evidence="8" type="ORF">ACRB68_19590</name>
</gene>
<evidence type="ECO:0000256" key="6">
    <source>
        <dbReference type="SAM" id="MobiDB-lite"/>
    </source>
</evidence>
<feature type="binding site" evidence="5">
    <location>
        <position position="50"/>
    </location>
    <ligand>
        <name>ATP</name>
        <dbReference type="ChEBI" id="CHEBI:30616"/>
    </ligand>
</feature>
<name>A0A7K0BRT7_9ACTN</name>
<keyword evidence="9" id="KW-1185">Reference proteome</keyword>
<proteinExistence type="predicted"/>
<dbReference type="Gene3D" id="3.30.200.20">
    <property type="entry name" value="Phosphorylase Kinase, domain 1"/>
    <property type="match status" value="1"/>
</dbReference>
<evidence type="ECO:0000313" key="8">
    <source>
        <dbReference type="EMBL" id="MQY03913.1"/>
    </source>
</evidence>
<dbReference type="RefSeq" id="WP_153531773.1">
    <property type="nucleotide sequence ID" value="NZ_WEGH01000001.1"/>
</dbReference>
<feature type="compositionally biased region" description="Pro residues" evidence="6">
    <location>
        <begin position="399"/>
        <end position="422"/>
    </location>
</feature>
<keyword evidence="3 8" id="KW-0418">Kinase</keyword>
<feature type="compositionally biased region" description="Basic residues" evidence="6">
    <location>
        <begin position="426"/>
        <end position="437"/>
    </location>
</feature>
<protein>
    <submittedName>
        <fullName evidence="8">Serine/threonine-protein kinase PknD</fullName>
        <ecNumber evidence="8">2.7.11.1</ecNumber>
    </submittedName>
</protein>
<evidence type="ECO:0000256" key="4">
    <source>
        <dbReference type="ARBA" id="ARBA00022840"/>
    </source>
</evidence>
<evidence type="ECO:0000259" key="7">
    <source>
        <dbReference type="PROSITE" id="PS50011"/>
    </source>
</evidence>
<reference evidence="8 9" key="1">
    <citation type="submission" date="2019-10" db="EMBL/GenBank/DDBJ databases">
        <title>Actinomadura rubteroloni sp. nov. and Actinomadura macrotermitis sp. nov., isolated from the gut of fungus growing-termite Macrotermes natalensis.</title>
        <authorList>
            <person name="Benndorf R."/>
            <person name="Martin K."/>
            <person name="Kuefner M."/>
            <person name="De Beer W."/>
            <person name="Kaster A.-K."/>
            <person name="Vollmers J."/>
            <person name="Poulsen M."/>
            <person name="Beemelmanns C."/>
        </authorList>
    </citation>
    <scope>NUCLEOTIDE SEQUENCE [LARGE SCALE GENOMIC DNA]</scope>
    <source>
        <strain evidence="8 9">RB68</strain>
    </source>
</reference>
<dbReference type="EMBL" id="WEGH01000001">
    <property type="protein sequence ID" value="MQY03913.1"/>
    <property type="molecule type" value="Genomic_DNA"/>
</dbReference>
<dbReference type="PROSITE" id="PS50011">
    <property type="entry name" value="PROTEIN_KINASE_DOM"/>
    <property type="match status" value="1"/>
</dbReference>
<dbReference type="AlphaFoldDB" id="A0A7K0BRT7"/>
<dbReference type="PROSITE" id="PS00107">
    <property type="entry name" value="PROTEIN_KINASE_ATP"/>
    <property type="match status" value="1"/>
</dbReference>
<evidence type="ECO:0000256" key="5">
    <source>
        <dbReference type="PROSITE-ProRule" id="PRU10141"/>
    </source>
</evidence>
<feature type="compositionally biased region" description="Polar residues" evidence="6">
    <location>
        <begin position="368"/>
        <end position="378"/>
    </location>
</feature>
<dbReference type="SMART" id="SM00220">
    <property type="entry name" value="S_TKc"/>
    <property type="match status" value="1"/>
</dbReference>
<dbReference type="EC" id="2.7.11.1" evidence="8"/>
<dbReference type="Pfam" id="PF00069">
    <property type="entry name" value="Pkinase"/>
    <property type="match status" value="1"/>
</dbReference>
<dbReference type="PROSITE" id="PS00108">
    <property type="entry name" value="PROTEIN_KINASE_ST"/>
    <property type="match status" value="1"/>
</dbReference>
<dbReference type="Gene3D" id="1.10.510.10">
    <property type="entry name" value="Transferase(Phosphotransferase) domain 1"/>
    <property type="match status" value="1"/>
</dbReference>
<dbReference type="Proteomes" id="UP000487268">
    <property type="component" value="Unassembled WGS sequence"/>
</dbReference>
<comment type="caution">
    <text evidence="8">The sequence shown here is derived from an EMBL/GenBank/DDBJ whole genome shotgun (WGS) entry which is preliminary data.</text>
</comment>
<dbReference type="SUPFAM" id="SSF56112">
    <property type="entry name" value="Protein kinase-like (PK-like)"/>
    <property type="match status" value="1"/>
</dbReference>
<dbReference type="InterPro" id="IPR017441">
    <property type="entry name" value="Protein_kinase_ATP_BS"/>
</dbReference>
<evidence type="ECO:0000256" key="1">
    <source>
        <dbReference type="ARBA" id="ARBA00022679"/>
    </source>
</evidence>
<accession>A0A7K0BRT7</accession>
<dbReference type="CDD" id="cd14014">
    <property type="entry name" value="STKc_PknB_like"/>
    <property type="match status" value="1"/>
</dbReference>
<dbReference type="InterPro" id="IPR011009">
    <property type="entry name" value="Kinase-like_dom_sf"/>
</dbReference>
<keyword evidence="1 8" id="KW-0808">Transferase</keyword>